<evidence type="ECO:0000256" key="5">
    <source>
        <dbReference type="ARBA" id="ARBA00011245"/>
    </source>
</evidence>
<dbReference type="EMBL" id="BDCR01000003">
    <property type="protein sequence ID" value="GAT62828.1"/>
    <property type="molecule type" value="Genomic_DNA"/>
</dbReference>
<feature type="domain" description="Metallo-beta-lactamase" evidence="14">
    <location>
        <begin position="58"/>
        <end position="228"/>
    </location>
</feature>
<comment type="subunit">
    <text evidence="5">Monomer.</text>
</comment>
<evidence type="ECO:0000256" key="9">
    <source>
        <dbReference type="ARBA" id="ARBA00022764"/>
    </source>
</evidence>
<evidence type="ECO:0000313" key="15">
    <source>
        <dbReference type="EMBL" id="GAT62828.1"/>
    </source>
</evidence>
<dbReference type="PANTHER" id="PTHR42951">
    <property type="entry name" value="METALLO-BETA-LACTAMASE DOMAIN-CONTAINING"/>
    <property type="match status" value="1"/>
</dbReference>
<dbReference type="SUPFAM" id="SSF56281">
    <property type="entry name" value="Metallo-hydrolase/oxidoreductase"/>
    <property type="match status" value="1"/>
</dbReference>
<dbReference type="AlphaFoldDB" id="A0A170ZMK6"/>
<keyword evidence="11" id="KW-0862">Zinc</keyword>
<proteinExistence type="inferred from homology"/>
<evidence type="ECO:0000256" key="10">
    <source>
        <dbReference type="ARBA" id="ARBA00022801"/>
    </source>
</evidence>
<comment type="subcellular location">
    <subcellularLocation>
        <location evidence="3">Periplasm</location>
    </subcellularLocation>
</comment>
<feature type="chain" id="PRO_5007905086" description="beta-lactamase" evidence="13">
    <location>
        <begin position="21"/>
        <end position="246"/>
    </location>
</feature>
<evidence type="ECO:0000256" key="8">
    <source>
        <dbReference type="ARBA" id="ARBA00022729"/>
    </source>
</evidence>
<accession>A0A170ZMK6</accession>
<dbReference type="Proteomes" id="UP000076586">
    <property type="component" value="Unassembled WGS sequence"/>
</dbReference>
<reference evidence="16" key="2">
    <citation type="journal article" date="2017" name="Genome Announc.">
        <title>Draft genome sequence of Paludibacter jiangxiensis NM7(T), a propionate-producing fermentative bacterium.</title>
        <authorList>
            <person name="Qiu Y.-L."/>
            <person name="Tourlousse D.M."/>
            <person name="Matsuura N."/>
            <person name="Ohashi A."/>
            <person name="Sekiguchi Y."/>
        </authorList>
    </citation>
    <scope>NUCLEOTIDE SEQUENCE [LARGE SCALE GENOMIC DNA]</scope>
    <source>
        <strain evidence="16">NM7</strain>
    </source>
</reference>
<protein>
    <recommendedName>
        <fullName evidence="6">beta-lactamase</fullName>
        <ecNumber evidence="6">3.5.2.6</ecNumber>
    </recommendedName>
</protein>
<dbReference type="Gene3D" id="3.60.15.10">
    <property type="entry name" value="Ribonuclease Z/Hydroxyacylglutathione hydrolase-like"/>
    <property type="match status" value="1"/>
</dbReference>
<dbReference type="InterPro" id="IPR050855">
    <property type="entry name" value="NDM-1-like"/>
</dbReference>
<evidence type="ECO:0000256" key="4">
    <source>
        <dbReference type="ARBA" id="ARBA00005250"/>
    </source>
</evidence>
<comment type="catalytic activity">
    <reaction evidence="1">
        <text>a beta-lactam + H2O = a substituted beta-amino acid</text>
        <dbReference type="Rhea" id="RHEA:20401"/>
        <dbReference type="ChEBI" id="CHEBI:15377"/>
        <dbReference type="ChEBI" id="CHEBI:35627"/>
        <dbReference type="ChEBI" id="CHEBI:140347"/>
        <dbReference type="EC" id="3.5.2.6"/>
    </reaction>
</comment>
<dbReference type="RefSeq" id="WP_068703493.1">
    <property type="nucleotide sequence ID" value="NZ_BDCR01000003.1"/>
</dbReference>
<keyword evidence="16" id="KW-1185">Reference proteome</keyword>
<sequence length="246" mass="27320">MKIRSIILFILILLQSPVAGQNATNKIKISDDIDLIRLSPNAYIHVSRASMGSFGMVSSNGLIFIEKGKAFLFDTPANNTQTRTLVKWVEDSLHVRFAGFVPNHWHEDCMGGLGYLKTRHIPSYANQMTIALAKQHHLPVPDKGFKDSLILHLGNKRVECYYPGKGHSTDNIVVWIPSEKILFAGCMVKEMKANTKGNLSDADVKAWPATIKKVMARFQSARIVIPGHGEAGGFELLQHTIEVVCK</sequence>
<dbReference type="SMART" id="SM00849">
    <property type="entry name" value="Lactamase_B"/>
    <property type="match status" value="1"/>
</dbReference>
<dbReference type="OrthoDB" id="9769598at2"/>
<dbReference type="NCBIfam" id="NF012229">
    <property type="entry name" value="bla_class_B_core"/>
    <property type="match status" value="1"/>
</dbReference>
<evidence type="ECO:0000256" key="2">
    <source>
        <dbReference type="ARBA" id="ARBA00001947"/>
    </source>
</evidence>
<feature type="signal peptide" evidence="13">
    <location>
        <begin position="1"/>
        <end position="20"/>
    </location>
</feature>
<evidence type="ECO:0000256" key="7">
    <source>
        <dbReference type="ARBA" id="ARBA00022723"/>
    </source>
</evidence>
<evidence type="ECO:0000256" key="3">
    <source>
        <dbReference type="ARBA" id="ARBA00004418"/>
    </source>
</evidence>
<dbReference type="GO" id="GO:0017001">
    <property type="term" value="P:antibiotic catabolic process"/>
    <property type="evidence" value="ECO:0007669"/>
    <property type="project" value="UniProtKB-ARBA"/>
</dbReference>
<dbReference type="NCBIfam" id="NF033088">
    <property type="entry name" value="bla_subclass_B1"/>
    <property type="match status" value="1"/>
</dbReference>
<dbReference type="EC" id="3.5.2.6" evidence="6"/>
<keyword evidence="9" id="KW-0574">Periplasm</keyword>
<name>A0A170ZMK6_9BACT</name>
<evidence type="ECO:0000256" key="6">
    <source>
        <dbReference type="ARBA" id="ARBA00012865"/>
    </source>
</evidence>
<comment type="cofactor">
    <cofactor evidence="2">
        <name>Zn(2+)</name>
        <dbReference type="ChEBI" id="CHEBI:29105"/>
    </cofactor>
</comment>
<keyword evidence="12" id="KW-0046">Antibiotic resistance</keyword>
<organism evidence="15 16">
    <name type="scientific">Paludibacter jiangxiensis</name>
    <dbReference type="NCBI Taxonomy" id="681398"/>
    <lineage>
        <taxon>Bacteria</taxon>
        <taxon>Pseudomonadati</taxon>
        <taxon>Bacteroidota</taxon>
        <taxon>Bacteroidia</taxon>
        <taxon>Bacteroidales</taxon>
        <taxon>Paludibacteraceae</taxon>
        <taxon>Paludibacter</taxon>
    </lineage>
</organism>
<gene>
    <name evidence="15" type="ORF">PJIAN_3138</name>
</gene>
<dbReference type="STRING" id="681398.PJIAN_3138"/>
<evidence type="ECO:0000259" key="14">
    <source>
        <dbReference type="SMART" id="SM00849"/>
    </source>
</evidence>
<evidence type="ECO:0000256" key="1">
    <source>
        <dbReference type="ARBA" id="ARBA00001526"/>
    </source>
</evidence>
<evidence type="ECO:0000256" key="11">
    <source>
        <dbReference type="ARBA" id="ARBA00022833"/>
    </source>
</evidence>
<comment type="caution">
    <text evidence="15">The sequence shown here is derived from an EMBL/GenBank/DDBJ whole genome shotgun (WGS) entry which is preliminary data.</text>
</comment>
<dbReference type="InterPro" id="IPR058199">
    <property type="entry name" value="BlaB//VIM/IMP-1"/>
</dbReference>
<keyword evidence="10" id="KW-0378">Hydrolase</keyword>
<dbReference type="InterPro" id="IPR036866">
    <property type="entry name" value="RibonucZ/Hydroxyglut_hydro"/>
</dbReference>
<dbReference type="InterPro" id="IPR001279">
    <property type="entry name" value="Metallo-B-lactamas"/>
</dbReference>
<comment type="similarity">
    <text evidence="4">Belongs to the metallo-beta-lactamase superfamily. Class-B beta-lactamase family.</text>
</comment>
<dbReference type="CDD" id="cd16302">
    <property type="entry name" value="CcrA-like_MBL-B1"/>
    <property type="match status" value="1"/>
</dbReference>
<keyword evidence="8 13" id="KW-0732">Signal</keyword>
<evidence type="ECO:0000256" key="12">
    <source>
        <dbReference type="ARBA" id="ARBA00023251"/>
    </source>
</evidence>
<evidence type="ECO:0000313" key="16">
    <source>
        <dbReference type="Proteomes" id="UP000076586"/>
    </source>
</evidence>
<dbReference type="PANTHER" id="PTHR42951:SF4">
    <property type="entry name" value="ACYL-COENZYME A THIOESTERASE MBLAC2"/>
    <property type="match status" value="1"/>
</dbReference>
<evidence type="ECO:0000256" key="13">
    <source>
        <dbReference type="SAM" id="SignalP"/>
    </source>
</evidence>
<reference evidence="16" key="1">
    <citation type="submission" date="2016-04" db="EMBL/GenBank/DDBJ databases">
        <title>Draft genome sequence of Paludibacter jiangxiensis strain NM7.</title>
        <authorList>
            <person name="Qiu Y."/>
            <person name="Matsuura N."/>
            <person name="Ohashi A."/>
            <person name="Tourlousse M.D."/>
            <person name="Sekiguchi Y."/>
        </authorList>
    </citation>
    <scope>NUCLEOTIDE SEQUENCE [LARGE SCALE GENOMIC DNA]</scope>
    <source>
        <strain evidence="16">NM7</strain>
    </source>
</reference>
<dbReference type="Pfam" id="PF00753">
    <property type="entry name" value="Lactamase_B"/>
    <property type="match status" value="1"/>
</dbReference>
<keyword evidence="7" id="KW-0479">Metal-binding</keyword>